<evidence type="ECO:0000313" key="3">
    <source>
        <dbReference type="Proteomes" id="UP000014760"/>
    </source>
</evidence>
<dbReference type="HOGENOM" id="CLU_1541588_0_0_1"/>
<reference evidence="3" key="1">
    <citation type="submission" date="2012-12" db="EMBL/GenBank/DDBJ databases">
        <authorList>
            <person name="Hellsten U."/>
            <person name="Grimwood J."/>
            <person name="Chapman J.A."/>
            <person name="Shapiro H."/>
            <person name="Aerts A."/>
            <person name="Otillar R.P."/>
            <person name="Terry A.Y."/>
            <person name="Boore J.L."/>
            <person name="Simakov O."/>
            <person name="Marletaz F."/>
            <person name="Cho S.-J."/>
            <person name="Edsinger-Gonzales E."/>
            <person name="Havlak P."/>
            <person name="Kuo D.-H."/>
            <person name="Larsson T."/>
            <person name="Lv J."/>
            <person name="Arendt D."/>
            <person name="Savage R."/>
            <person name="Osoegawa K."/>
            <person name="de Jong P."/>
            <person name="Lindberg D.R."/>
            <person name="Seaver E.C."/>
            <person name="Weisblat D.A."/>
            <person name="Putnam N.H."/>
            <person name="Grigoriev I.V."/>
            <person name="Rokhsar D.S."/>
        </authorList>
    </citation>
    <scope>NUCLEOTIDE SEQUENCE</scope>
    <source>
        <strain evidence="3">I ESC-2004</strain>
    </source>
</reference>
<accession>R7TL40</accession>
<proteinExistence type="predicted"/>
<dbReference type="EnsemblMetazoa" id="CapteT206296">
    <property type="protein sequence ID" value="CapteP206296"/>
    <property type="gene ID" value="CapteG206296"/>
</dbReference>
<organism evidence="1">
    <name type="scientific">Capitella teleta</name>
    <name type="common">Polychaete worm</name>
    <dbReference type="NCBI Taxonomy" id="283909"/>
    <lineage>
        <taxon>Eukaryota</taxon>
        <taxon>Metazoa</taxon>
        <taxon>Spiralia</taxon>
        <taxon>Lophotrochozoa</taxon>
        <taxon>Annelida</taxon>
        <taxon>Polychaeta</taxon>
        <taxon>Sedentaria</taxon>
        <taxon>Scolecida</taxon>
        <taxon>Capitellidae</taxon>
        <taxon>Capitella</taxon>
    </lineage>
</organism>
<evidence type="ECO:0000313" key="2">
    <source>
        <dbReference type="EnsemblMetazoa" id="CapteP206296"/>
    </source>
</evidence>
<sequence>METHRREGKGSFHVSTAVAWAALSDFPSVQQKPLTVTLFNHIIDDARRPIVYRADDGHTPCSVGAANWVLHNASRRCITAFSIPTEQSQKGGFRHHKFCAPLQVIHKTEGEFHFYQQFNFTINEYHSNQTEKMKWNSGMCNKYHDCTYTATIVSVTPEHLSNHTIATSRNGKIP</sequence>
<reference evidence="2" key="3">
    <citation type="submission" date="2015-06" db="UniProtKB">
        <authorList>
            <consortium name="EnsemblMetazoa"/>
        </authorList>
    </citation>
    <scope>IDENTIFICATION</scope>
</reference>
<dbReference type="AlphaFoldDB" id="R7TL40"/>
<dbReference type="EMBL" id="KB309380">
    <property type="protein sequence ID" value="ELT94563.1"/>
    <property type="molecule type" value="Genomic_DNA"/>
</dbReference>
<dbReference type="Proteomes" id="UP000014760">
    <property type="component" value="Unassembled WGS sequence"/>
</dbReference>
<evidence type="ECO:0000313" key="1">
    <source>
        <dbReference type="EMBL" id="ELT94563.1"/>
    </source>
</evidence>
<gene>
    <name evidence="1" type="ORF">CAPTEDRAFT_206296</name>
</gene>
<name>R7TL40_CAPTE</name>
<dbReference type="EMBL" id="AMQN01012227">
    <property type="status" value="NOT_ANNOTATED_CDS"/>
    <property type="molecule type" value="Genomic_DNA"/>
</dbReference>
<protein>
    <submittedName>
        <fullName evidence="1 2">Uncharacterized protein</fullName>
    </submittedName>
</protein>
<reference evidence="1 3" key="2">
    <citation type="journal article" date="2013" name="Nature">
        <title>Insights into bilaterian evolution from three spiralian genomes.</title>
        <authorList>
            <person name="Simakov O."/>
            <person name="Marletaz F."/>
            <person name="Cho S.J."/>
            <person name="Edsinger-Gonzales E."/>
            <person name="Havlak P."/>
            <person name="Hellsten U."/>
            <person name="Kuo D.H."/>
            <person name="Larsson T."/>
            <person name="Lv J."/>
            <person name="Arendt D."/>
            <person name="Savage R."/>
            <person name="Osoegawa K."/>
            <person name="de Jong P."/>
            <person name="Grimwood J."/>
            <person name="Chapman J.A."/>
            <person name="Shapiro H."/>
            <person name="Aerts A."/>
            <person name="Otillar R.P."/>
            <person name="Terry A.Y."/>
            <person name="Boore J.L."/>
            <person name="Grigoriev I.V."/>
            <person name="Lindberg D.R."/>
            <person name="Seaver E.C."/>
            <person name="Weisblat D.A."/>
            <person name="Putnam N.H."/>
            <person name="Rokhsar D.S."/>
        </authorList>
    </citation>
    <scope>NUCLEOTIDE SEQUENCE</scope>
    <source>
        <strain evidence="1 3">I ESC-2004</strain>
    </source>
</reference>
<keyword evidence="3" id="KW-1185">Reference proteome</keyword>